<dbReference type="InterPro" id="IPR007694">
    <property type="entry name" value="DNA_helicase_DnaB-like_C"/>
</dbReference>
<reference evidence="3" key="1">
    <citation type="submission" date="2016-10" db="EMBL/GenBank/DDBJ databases">
        <authorList>
            <person name="Varghese N."/>
            <person name="Submissions S."/>
        </authorList>
    </citation>
    <scope>NUCLEOTIDE SEQUENCE [LARGE SCALE GENOMIC DNA]</scope>
    <source>
        <strain evidence="3">DSM 8344</strain>
    </source>
</reference>
<dbReference type="GO" id="GO:0003677">
    <property type="term" value="F:DNA binding"/>
    <property type="evidence" value="ECO:0007669"/>
    <property type="project" value="InterPro"/>
</dbReference>
<dbReference type="PROSITE" id="PS51199">
    <property type="entry name" value="SF4_HELICASE"/>
    <property type="match status" value="1"/>
</dbReference>
<dbReference type="SUPFAM" id="SSF57783">
    <property type="entry name" value="Zinc beta-ribbon"/>
    <property type="match status" value="1"/>
</dbReference>
<dbReference type="InterPro" id="IPR027417">
    <property type="entry name" value="P-loop_NTPase"/>
</dbReference>
<dbReference type="SUPFAM" id="SSF56731">
    <property type="entry name" value="DNA primase core"/>
    <property type="match status" value="1"/>
</dbReference>
<dbReference type="InterPro" id="IPR036977">
    <property type="entry name" value="DNA_primase_Znf_CHC2"/>
</dbReference>
<dbReference type="Gene3D" id="3.90.580.10">
    <property type="entry name" value="Zinc finger, CHC2-type domain"/>
    <property type="match status" value="1"/>
</dbReference>
<dbReference type="Pfam" id="PF03796">
    <property type="entry name" value="DnaB_C"/>
    <property type="match status" value="1"/>
</dbReference>
<name>A0A1G8CCM7_9FIRM</name>
<dbReference type="Proteomes" id="UP000198656">
    <property type="component" value="Unassembled WGS sequence"/>
</dbReference>
<dbReference type="AlphaFoldDB" id="A0A1G8CCM7"/>
<accession>A0A1G8CCM7</accession>
<protein>
    <submittedName>
        <fullName evidence="2">Replicative DNA helicase</fullName>
    </submittedName>
</protein>
<keyword evidence="2" id="KW-0378">Hydrolase</keyword>
<dbReference type="Gene3D" id="3.40.1360.10">
    <property type="match status" value="1"/>
</dbReference>
<dbReference type="GO" id="GO:0006260">
    <property type="term" value="P:DNA replication"/>
    <property type="evidence" value="ECO:0007669"/>
    <property type="project" value="InterPro"/>
</dbReference>
<dbReference type="GO" id="GO:0003899">
    <property type="term" value="F:DNA-directed RNA polymerase activity"/>
    <property type="evidence" value="ECO:0007669"/>
    <property type="project" value="InterPro"/>
</dbReference>
<dbReference type="GO" id="GO:0005524">
    <property type="term" value="F:ATP binding"/>
    <property type="evidence" value="ECO:0007669"/>
    <property type="project" value="InterPro"/>
</dbReference>
<keyword evidence="2" id="KW-0067">ATP-binding</keyword>
<evidence type="ECO:0000313" key="2">
    <source>
        <dbReference type="EMBL" id="SDH43261.1"/>
    </source>
</evidence>
<keyword evidence="2" id="KW-0347">Helicase</keyword>
<dbReference type="InterPro" id="IPR034154">
    <property type="entry name" value="TOPRIM_DnaG/twinkle"/>
</dbReference>
<dbReference type="InterPro" id="IPR002694">
    <property type="entry name" value="Znf_CHC2"/>
</dbReference>
<dbReference type="CDD" id="cd01029">
    <property type="entry name" value="TOPRIM_primases"/>
    <property type="match status" value="1"/>
</dbReference>
<dbReference type="PANTHER" id="PTHR30153:SF2">
    <property type="entry name" value="REPLICATIVE DNA HELICASE"/>
    <property type="match status" value="1"/>
</dbReference>
<dbReference type="Pfam" id="PF01807">
    <property type="entry name" value="Zn_ribbon_DnaG"/>
    <property type="match status" value="1"/>
</dbReference>
<dbReference type="RefSeq" id="WP_176786148.1">
    <property type="nucleotide sequence ID" value="NZ_FNCP01000013.1"/>
</dbReference>
<gene>
    <name evidence="2" type="ORF">SAMN05443529_11364</name>
</gene>
<feature type="domain" description="SF4 helicase" evidence="1">
    <location>
        <begin position="389"/>
        <end position="672"/>
    </location>
</feature>
<evidence type="ECO:0000313" key="3">
    <source>
        <dbReference type="Proteomes" id="UP000198656"/>
    </source>
</evidence>
<dbReference type="STRING" id="1121419.SAMN05443529_11364"/>
<dbReference type="GO" id="GO:0005829">
    <property type="term" value="C:cytosol"/>
    <property type="evidence" value="ECO:0007669"/>
    <property type="project" value="TreeGrafter"/>
</dbReference>
<dbReference type="SUPFAM" id="SSF52540">
    <property type="entry name" value="P-loop containing nucleoside triphosphate hydrolases"/>
    <property type="match status" value="1"/>
</dbReference>
<dbReference type="PANTHER" id="PTHR30153">
    <property type="entry name" value="REPLICATIVE DNA HELICASE DNAB"/>
    <property type="match status" value="1"/>
</dbReference>
<keyword evidence="3" id="KW-1185">Reference proteome</keyword>
<proteinExistence type="predicted"/>
<evidence type="ECO:0000259" key="1">
    <source>
        <dbReference type="PROSITE" id="PS51199"/>
    </source>
</evidence>
<dbReference type="EMBL" id="FNCP01000013">
    <property type="protein sequence ID" value="SDH43261.1"/>
    <property type="molecule type" value="Genomic_DNA"/>
</dbReference>
<dbReference type="Pfam" id="PF13155">
    <property type="entry name" value="Toprim_2"/>
    <property type="match status" value="1"/>
</dbReference>
<dbReference type="GO" id="GO:0003678">
    <property type="term" value="F:DNA helicase activity"/>
    <property type="evidence" value="ECO:0007669"/>
    <property type="project" value="InterPro"/>
</dbReference>
<dbReference type="Gene3D" id="3.40.50.300">
    <property type="entry name" value="P-loop containing nucleotide triphosphate hydrolases"/>
    <property type="match status" value="1"/>
</dbReference>
<sequence length="672" mass="76882">MNTEQNELLDKAKEQINLVEYAKSVLPSHQFKRVGKSTFIEDCPVCKGHNHFSIYTDKNFYNSFASCCKGGSVVDFMIEVEHLSQKDAIRKTLELAGYGETIREVRGKCSKENHAKDIIALDVDNHEPAPVVPPLNSPDFTTLILKTHSLVSETDYYFNRGLTVKTVEQYKLGYHQDGFNFAIKESEMVEEKENDLMRAYKYFLPVWDTDGVCRYFITRVDEEAVPSWAKSHGKTHNPKGLNVRLFNERYLRGFKIKGDFIFITEGIFDALSLEEFDFSSIALNSANNDRLLVKILSNAPESLKSKTFVLIPHNDKDGQELRLRLQEVLKNLGYRFEVFTLPNEYKDFNELLVASREGAKNFIQRSLNILQHNDFANDYLDDFRKGIVLEQDKMVMRTGFKGLDKKLGGGLYPGLYLIGAISSLGKTTFVLQIADTVALNGDDVLYFSLEMSRKDLISRSLSRNLFTTDSKNRFSAREIRQGKCPMELLDIGLESYKELGRNLAFVEGNFDIGVKEIRERVERNMRVRGKKPLVIVDYFQLLKPINSRMIEKQAVDYNVSELKRISRDYDIPIIAISSFNRTNYYSAIGYESLKESGNLEYSADVVLGIQLSGIVDVSRAKTDTDKRDLVNKLKIQDPREIEVVIIKQRDGLAYGAGNFKYYAKVNFFQEVS</sequence>
<dbReference type="GO" id="GO:0008270">
    <property type="term" value="F:zinc ion binding"/>
    <property type="evidence" value="ECO:0007669"/>
    <property type="project" value="InterPro"/>
</dbReference>
<keyword evidence="2" id="KW-0547">Nucleotide-binding</keyword>
<organism evidence="2 3">
    <name type="scientific">Desulfosporosinus hippei DSM 8344</name>
    <dbReference type="NCBI Taxonomy" id="1121419"/>
    <lineage>
        <taxon>Bacteria</taxon>
        <taxon>Bacillati</taxon>
        <taxon>Bacillota</taxon>
        <taxon>Clostridia</taxon>
        <taxon>Eubacteriales</taxon>
        <taxon>Desulfitobacteriaceae</taxon>
        <taxon>Desulfosporosinus</taxon>
    </lineage>
</organism>